<protein>
    <submittedName>
        <fullName evidence="3">Uncharacterized protein</fullName>
    </submittedName>
</protein>
<name>A0AAD6XZT9_9AGAR</name>
<reference evidence="3" key="1">
    <citation type="submission" date="2023-03" db="EMBL/GenBank/DDBJ databases">
        <title>Massive genome expansion in bonnet fungi (Mycena s.s.) driven by repeated elements and novel gene families across ecological guilds.</title>
        <authorList>
            <consortium name="Lawrence Berkeley National Laboratory"/>
            <person name="Harder C.B."/>
            <person name="Miyauchi S."/>
            <person name="Viragh M."/>
            <person name="Kuo A."/>
            <person name="Thoen E."/>
            <person name="Andreopoulos B."/>
            <person name="Lu D."/>
            <person name="Skrede I."/>
            <person name="Drula E."/>
            <person name="Henrissat B."/>
            <person name="Morin E."/>
            <person name="Kohler A."/>
            <person name="Barry K."/>
            <person name="LaButti K."/>
            <person name="Morin E."/>
            <person name="Salamov A."/>
            <person name="Lipzen A."/>
            <person name="Mereny Z."/>
            <person name="Hegedus B."/>
            <person name="Baldrian P."/>
            <person name="Stursova M."/>
            <person name="Weitz H."/>
            <person name="Taylor A."/>
            <person name="Grigoriev I.V."/>
            <person name="Nagy L.G."/>
            <person name="Martin F."/>
            <person name="Kauserud H."/>
        </authorList>
    </citation>
    <scope>NUCLEOTIDE SEQUENCE</scope>
    <source>
        <strain evidence="3">CBHHK173m</strain>
    </source>
</reference>
<feature type="region of interest" description="Disordered" evidence="1">
    <location>
        <begin position="148"/>
        <end position="167"/>
    </location>
</feature>
<feature type="chain" id="PRO_5042061982" evidence="2">
    <location>
        <begin position="20"/>
        <end position="167"/>
    </location>
</feature>
<sequence length="167" mass="18071">MRWTDPLVLSLALVSGTLGPTPTNAARPTCTVVHTPGADDSPSIRSAIANCNSNATILFLAGVDYNRARCVSCRASDCNRAIEGRDHPKLRPGVVGRGAADVRAAAIRVEGEQRKYQRHHHQQAHWKSFNIAGNGNRINNIVTLNPRARRSRSIPRDSTWAATATAS</sequence>
<feature type="signal peptide" evidence="2">
    <location>
        <begin position="1"/>
        <end position="19"/>
    </location>
</feature>
<keyword evidence="2" id="KW-0732">Signal</keyword>
<dbReference type="EMBL" id="JARJCN010000006">
    <property type="protein sequence ID" value="KAJ7099928.1"/>
    <property type="molecule type" value="Genomic_DNA"/>
</dbReference>
<accession>A0AAD6XZT9</accession>
<evidence type="ECO:0000256" key="1">
    <source>
        <dbReference type="SAM" id="MobiDB-lite"/>
    </source>
</evidence>
<evidence type="ECO:0000313" key="3">
    <source>
        <dbReference type="EMBL" id="KAJ7099928.1"/>
    </source>
</evidence>
<keyword evidence="4" id="KW-1185">Reference proteome</keyword>
<dbReference type="SUPFAM" id="SSF51126">
    <property type="entry name" value="Pectin lyase-like"/>
    <property type="match status" value="1"/>
</dbReference>
<organism evidence="3 4">
    <name type="scientific">Mycena belliarum</name>
    <dbReference type="NCBI Taxonomy" id="1033014"/>
    <lineage>
        <taxon>Eukaryota</taxon>
        <taxon>Fungi</taxon>
        <taxon>Dikarya</taxon>
        <taxon>Basidiomycota</taxon>
        <taxon>Agaricomycotina</taxon>
        <taxon>Agaricomycetes</taxon>
        <taxon>Agaricomycetidae</taxon>
        <taxon>Agaricales</taxon>
        <taxon>Marasmiineae</taxon>
        <taxon>Mycenaceae</taxon>
        <taxon>Mycena</taxon>
    </lineage>
</organism>
<dbReference type="Proteomes" id="UP001222325">
    <property type="component" value="Unassembled WGS sequence"/>
</dbReference>
<proteinExistence type="predicted"/>
<dbReference type="AlphaFoldDB" id="A0AAD6XZT9"/>
<evidence type="ECO:0000256" key="2">
    <source>
        <dbReference type="SAM" id="SignalP"/>
    </source>
</evidence>
<evidence type="ECO:0000313" key="4">
    <source>
        <dbReference type="Proteomes" id="UP001222325"/>
    </source>
</evidence>
<dbReference type="InterPro" id="IPR011050">
    <property type="entry name" value="Pectin_lyase_fold/virulence"/>
</dbReference>
<comment type="caution">
    <text evidence="3">The sequence shown here is derived from an EMBL/GenBank/DDBJ whole genome shotgun (WGS) entry which is preliminary data.</text>
</comment>
<gene>
    <name evidence="3" type="ORF">B0H15DRAFT_502311</name>
</gene>